<comment type="similarity">
    <text evidence="1">Belongs to the short-chain dehydrogenases/reductases (SDR) family.</text>
</comment>
<keyword evidence="2" id="KW-0560">Oxidoreductase</keyword>
<sequence>MAGTQRSFEGRKALVIGGSGGIGRAVALALAKKGCSLFVTGGNSQKRLDDTLKAARDAGGDAQGFLCPADEEGAAERIFGRAGAPDIVVCAWGPFQRGKLEETDEEFWRKMAIGNLVFPGTIVSLAIRGMMQRKYGRILLFGGSNTDTIRGYTTSAAYSAAKTALGVVAKSAARAGAPWGVTCNVICPGLTDTEYLDEEARAYNRARSPAGRAMEVDEVSQLAIALLENPGINGAVVSADQGLVI</sequence>
<reference evidence="3 4" key="2">
    <citation type="journal article" date="2011" name="ISME J.">
        <title>RNA-seq reveals cooperative metabolic interactions between two termite-gut spirochete species in co-culture.</title>
        <authorList>
            <person name="Rosenthal A.Z."/>
            <person name="Matson E.G."/>
            <person name="Eldar A."/>
            <person name="Leadbetter J.R."/>
        </authorList>
    </citation>
    <scope>NUCLEOTIDE SEQUENCE [LARGE SCALE GENOMIC DNA]</scope>
    <source>
        <strain evidence="4">ATCC BAA-888 / DSM 13862 / ZAS-9</strain>
    </source>
</reference>
<dbReference type="Proteomes" id="UP000009222">
    <property type="component" value="Chromosome"/>
</dbReference>
<keyword evidence="4" id="KW-1185">Reference proteome</keyword>
<dbReference type="HOGENOM" id="CLU_010194_1_2_12"/>
<gene>
    <name evidence="3" type="ordered locus">TREAZ_2706</name>
</gene>
<proteinExistence type="inferred from homology"/>
<dbReference type="eggNOG" id="COG1028">
    <property type="taxonomic scope" value="Bacteria"/>
</dbReference>
<dbReference type="InterPro" id="IPR036291">
    <property type="entry name" value="NAD(P)-bd_dom_sf"/>
</dbReference>
<dbReference type="EMBL" id="CP001841">
    <property type="protein sequence ID" value="AEF80396.1"/>
    <property type="molecule type" value="Genomic_DNA"/>
</dbReference>
<evidence type="ECO:0000313" key="3">
    <source>
        <dbReference type="EMBL" id="AEF80396.1"/>
    </source>
</evidence>
<evidence type="ECO:0000256" key="1">
    <source>
        <dbReference type="ARBA" id="ARBA00006484"/>
    </source>
</evidence>
<name>F5YDQ8_LEAAZ</name>
<dbReference type="PRINTS" id="PR00081">
    <property type="entry name" value="GDHRDH"/>
</dbReference>
<dbReference type="InterPro" id="IPR051122">
    <property type="entry name" value="SDR_DHRS6-like"/>
</dbReference>
<dbReference type="InParanoid" id="F5YDQ8"/>
<evidence type="ECO:0000313" key="4">
    <source>
        <dbReference type="Proteomes" id="UP000009222"/>
    </source>
</evidence>
<dbReference type="STRING" id="545695.TREAZ_2706"/>
<dbReference type="CDD" id="cd05233">
    <property type="entry name" value="SDR_c"/>
    <property type="match status" value="1"/>
</dbReference>
<dbReference type="Pfam" id="PF13561">
    <property type="entry name" value="adh_short_C2"/>
    <property type="match status" value="1"/>
</dbReference>
<protein>
    <submittedName>
        <fullName evidence="3">Chain N, Architecture Of Mammalian Fatty Acid Synthase</fullName>
    </submittedName>
</protein>
<dbReference type="AlphaFoldDB" id="F5YDQ8"/>
<dbReference type="InterPro" id="IPR002347">
    <property type="entry name" value="SDR_fam"/>
</dbReference>
<dbReference type="KEGG" id="taz:TREAZ_2706"/>
<dbReference type="PANTHER" id="PTHR43477">
    <property type="entry name" value="DIHYDROANTICAPSIN 7-DEHYDROGENASE"/>
    <property type="match status" value="1"/>
</dbReference>
<dbReference type="RefSeq" id="WP_015712827.1">
    <property type="nucleotide sequence ID" value="NC_015577.1"/>
</dbReference>
<dbReference type="PROSITE" id="PS00061">
    <property type="entry name" value="ADH_SHORT"/>
    <property type="match status" value="1"/>
</dbReference>
<dbReference type="SUPFAM" id="SSF51735">
    <property type="entry name" value="NAD(P)-binding Rossmann-fold domains"/>
    <property type="match status" value="1"/>
</dbReference>
<dbReference type="GO" id="GO:0016491">
    <property type="term" value="F:oxidoreductase activity"/>
    <property type="evidence" value="ECO:0007669"/>
    <property type="project" value="UniProtKB-KW"/>
</dbReference>
<dbReference type="PANTHER" id="PTHR43477:SF1">
    <property type="entry name" value="DIHYDROANTICAPSIN 7-DEHYDROGENASE"/>
    <property type="match status" value="1"/>
</dbReference>
<dbReference type="Gene3D" id="3.40.50.720">
    <property type="entry name" value="NAD(P)-binding Rossmann-like Domain"/>
    <property type="match status" value="1"/>
</dbReference>
<reference evidence="4" key="1">
    <citation type="submission" date="2009-12" db="EMBL/GenBank/DDBJ databases">
        <title>Complete sequence of Treponema azotonutricium strain ZAS-9.</title>
        <authorList>
            <person name="Tetu S.G."/>
            <person name="Matson E."/>
            <person name="Ren Q."/>
            <person name="Seshadri R."/>
            <person name="Elbourne L."/>
            <person name="Hassan K.A."/>
            <person name="Durkin A."/>
            <person name="Radune D."/>
            <person name="Mohamoud Y."/>
            <person name="Shay R."/>
            <person name="Jin S."/>
            <person name="Zhang X."/>
            <person name="Lucey K."/>
            <person name="Ballor N.R."/>
            <person name="Ottesen E."/>
            <person name="Rosenthal R."/>
            <person name="Allen A."/>
            <person name="Leadbetter J.R."/>
            <person name="Paulsen I.T."/>
        </authorList>
    </citation>
    <scope>NUCLEOTIDE SEQUENCE [LARGE SCALE GENOMIC DNA]</scope>
    <source>
        <strain evidence="4">ATCC BAA-888 / DSM 13862 / ZAS-9</strain>
    </source>
</reference>
<dbReference type="InterPro" id="IPR020904">
    <property type="entry name" value="Sc_DH/Rdtase_CS"/>
</dbReference>
<organism evidence="3 4">
    <name type="scientific">Leadbettera azotonutricia (strain ATCC BAA-888 / DSM 13862 / ZAS-9)</name>
    <name type="common">Treponema azotonutricium</name>
    <dbReference type="NCBI Taxonomy" id="545695"/>
    <lineage>
        <taxon>Bacteria</taxon>
        <taxon>Pseudomonadati</taxon>
        <taxon>Spirochaetota</taxon>
        <taxon>Spirochaetia</taxon>
        <taxon>Spirochaetales</taxon>
        <taxon>Breznakiellaceae</taxon>
        <taxon>Leadbettera</taxon>
    </lineage>
</organism>
<accession>F5YDQ8</accession>
<evidence type="ECO:0000256" key="2">
    <source>
        <dbReference type="ARBA" id="ARBA00023002"/>
    </source>
</evidence>